<accession>A0A371CRA4</accession>
<proteinExistence type="predicted"/>
<dbReference type="Proteomes" id="UP000256964">
    <property type="component" value="Unassembled WGS sequence"/>
</dbReference>
<organism evidence="4 5">
    <name type="scientific">Lentinus brumalis</name>
    <dbReference type="NCBI Taxonomy" id="2498619"/>
    <lineage>
        <taxon>Eukaryota</taxon>
        <taxon>Fungi</taxon>
        <taxon>Dikarya</taxon>
        <taxon>Basidiomycota</taxon>
        <taxon>Agaricomycotina</taxon>
        <taxon>Agaricomycetes</taxon>
        <taxon>Polyporales</taxon>
        <taxon>Polyporaceae</taxon>
        <taxon>Lentinus</taxon>
    </lineage>
</organism>
<dbReference type="GO" id="GO:0005509">
    <property type="term" value="F:calcium ion binding"/>
    <property type="evidence" value="ECO:0007669"/>
    <property type="project" value="InterPro"/>
</dbReference>
<dbReference type="InterPro" id="IPR006644">
    <property type="entry name" value="Cadg"/>
</dbReference>
<dbReference type="STRING" id="139420.A0A371CRA4"/>
<evidence type="ECO:0000313" key="5">
    <source>
        <dbReference type="Proteomes" id="UP000256964"/>
    </source>
</evidence>
<reference evidence="4 5" key="1">
    <citation type="journal article" date="2018" name="Biotechnol. Biofuels">
        <title>Integrative visual omics of the white-rot fungus Polyporus brumalis exposes the biotechnological potential of its oxidative enzymes for delignifying raw plant biomass.</title>
        <authorList>
            <person name="Miyauchi S."/>
            <person name="Rancon A."/>
            <person name="Drula E."/>
            <person name="Hage H."/>
            <person name="Chaduli D."/>
            <person name="Favel A."/>
            <person name="Grisel S."/>
            <person name="Henrissat B."/>
            <person name="Herpoel-Gimbert I."/>
            <person name="Ruiz-Duenas F.J."/>
            <person name="Chevret D."/>
            <person name="Hainaut M."/>
            <person name="Lin J."/>
            <person name="Wang M."/>
            <person name="Pangilinan J."/>
            <person name="Lipzen A."/>
            <person name="Lesage-Meessen L."/>
            <person name="Navarro D."/>
            <person name="Riley R."/>
            <person name="Grigoriev I.V."/>
            <person name="Zhou S."/>
            <person name="Raouche S."/>
            <person name="Rosso M.N."/>
        </authorList>
    </citation>
    <scope>NUCLEOTIDE SEQUENCE [LARGE SCALE GENOMIC DNA]</scope>
    <source>
        <strain evidence="4 5">BRFM 1820</strain>
    </source>
</reference>
<evidence type="ECO:0000259" key="3">
    <source>
        <dbReference type="SMART" id="SM00736"/>
    </source>
</evidence>
<dbReference type="InterPro" id="IPR015919">
    <property type="entry name" value="Cadherin-like_sf"/>
</dbReference>
<dbReference type="AlphaFoldDB" id="A0A371CRA4"/>
<protein>
    <recommendedName>
        <fullName evidence="3">Dystroglycan-type cadherin-like domain-containing protein</fullName>
    </recommendedName>
</protein>
<dbReference type="Pfam" id="PF05345">
    <property type="entry name" value="He_PIG"/>
    <property type="match status" value="1"/>
</dbReference>
<evidence type="ECO:0000313" key="4">
    <source>
        <dbReference type="EMBL" id="RDX42821.1"/>
    </source>
</evidence>
<dbReference type="Gene3D" id="2.60.40.10">
    <property type="entry name" value="Immunoglobulins"/>
    <property type="match status" value="3"/>
</dbReference>
<feature type="region of interest" description="Disordered" evidence="1">
    <location>
        <begin position="685"/>
        <end position="716"/>
    </location>
</feature>
<keyword evidence="2" id="KW-0732">Signal</keyword>
<feature type="signal peptide" evidence="2">
    <location>
        <begin position="1"/>
        <end position="17"/>
    </location>
</feature>
<dbReference type="OrthoDB" id="414243at2759"/>
<keyword evidence="5" id="KW-1185">Reference proteome</keyword>
<gene>
    <name evidence="4" type="ORF">OH76DRAFT_1391321</name>
</gene>
<sequence>MLLILFTLSAAAVLARASSSSPAVAVAYPLEEQLPPIARIHAPFAWTFSPDTFVSASTLSYSASQVPAWLSFNPSTRTFSGTPSEDDEGTPEIVITASDSKSGHASSSVALCVTPYPGPELSIPVEQQFVAKNPSLSSVFLITNNSALHGQHPALRIPPKWSFSIGFDYETFSAKNNLYYAARQADGSPLPEWIDFNERAMTFNGVTPHPQNLTEPHTVPLVLHAADQKGYSASSVFFDIVVAEHELSLAKDSLPTMNVTAGQPFILTLNSDADFSGVLMDGLPVSSQNITSLYIDTSDLESWVRYDSATKTLSGQPPSDFTTGVLPVTMVSSVNQTLQTDVTIAAVPSFFSSDQLDPVLASSGGVFTFNLVQDFSNSTGLGKTSDVEFTAAYDPLEASDYLHFDSTSSTLSGTVPVGLSYQHISVTFTAYSHITHSTSHTLLPVSLSSGDFEKNEHEKKGKGGLSAAARQRLMLGLKLTFGIICGFITFAIIFAVLRRCSQVPDSAVVGEEAGRAYTDDEKRWYGIGIEVNGEKHQPSLPSRGYGWSEGIVAPTRSPSKQLKDDGLGATLSRILTRTLSNISRDRSPLSPVGHPQSPGVMKKAEFMGKVKATARIVSDKYRRVVSGPKRPVISKPKLIMINDNLTGAPARTDIDGLPFSDPHGLLSARDLRTFDGTATSHYAHSGMTSLVDSPTSSTDARSIPRRRADFAPPKPIKNIPQARLAEADHQSMDTLSTRSSTRTHEAEAVIQHATRATSVRSGVSGYSFQTSTDAHGQTHVERTRPRLVPFTSATRVPVPKLPSSFFSPDINAAAPGPVQTGAKTKRVVSQIAKVFRGTGGSPVPQQGASEAADELRAGIEYVRALGDDGRSSLAVTHPERSPAPSAMSFSSLESSGHALSPILPLHPPQRMLARTGERFKFSVPLVTEGAVQNQRKLDVRLVSGRLLPKFIRVNSEGARVAKDKGIERRVVDLWGVPVRADVGEYSVGVYDGKECVGRVIVEVVERKSG</sequence>
<dbReference type="SUPFAM" id="SSF49313">
    <property type="entry name" value="Cadherin-like"/>
    <property type="match status" value="3"/>
</dbReference>
<name>A0A371CRA4_9APHY</name>
<feature type="compositionally biased region" description="Polar residues" evidence="1">
    <location>
        <begin position="685"/>
        <end position="700"/>
    </location>
</feature>
<feature type="chain" id="PRO_5017075430" description="Dystroglycan-type cadherin-like domain-containing protein" evidence="2">
    <location>
        <begin position="18"/>
        <end position="1009"/>
    </location>
</feature>
<feature type="region of interest" description="Disordered" evidence="1">
    <location>
        <begin position="870"/>
        <end position="890"/>
    </location>
</feature>
<dbReference type="InterPro" id="IPR013783">
    <property type="entry name" value="Ig-like_fold"/>
</dbReference>
<evidence type="ECO:0000256" key="1">
    <source>
        <dbReference type="SAM" id="MobiDB-lite"/>
    </source>
</evidence>
<feature type="domain" description="Dystroglycan-type cadherin-like" evidence="3">
    <location>
        <begin position="152"/>
        <end position="249"/>
    </location>
</feature>
<dbReference type="SMART" id="SM00736">
    <property type="entry name" value="CADG"/>
    <property type="match status" value="2"/>
</dbReference>
<dbReference type="GO" id="GO:0016020">
    <property type="term" value="C:membrane"/>
    <property type="evidence" value="ECO:0007669"/>
    <property type="project" value="InterPro"/>
</dbReference>
<evidence type="ECO:0000256" key="2">
    <source>
        <dbReference type="SAM" id="SignalP"/>
    </source>
</evidence>
<dbReference type="EMBL" id="KZ857476">
    <property type="protein sequence ID" value="RDX42821.1"/>
    <property type="molecule type" value="Genomic_DNA"/>
</dbReference>
<feature type="domain" description="Dystroglycan-type cadherin-like" evidence="3">
    <location>
        <begin position="25"/>
        <end position="120"/>
    </location>
</feature>